<organism evidence="1 2">
    <name type="scientific">Acidisarcina polymorpha</name>
    <dbReference type="NCBI Taxonomy" id="2211140"/>
    <lineage>
        <taxon>Bacteria</taxon>
        <taxon>Pseudomonadati</taxon>
        <taxon>Acidobacteriota</taxon>
        <taxon>Terriglobia</taxon>
        <taxon>Terriglobales</taxon>
        <taxon>Acidobacteriaceae</taxon>
        <taxon>Acidisarcina</taxon>
    </lineage>
</organism>
<name>A0A2Z5FT56_9BACT</name>
<dbReference type="Proteomes" id="UP000253606">
    <property type="component" value="Chromosome"/>
</dbReference>
<accession>A0A2Z5FT56</accession>
<proteinExistence type="predicted"/>
<dbReference type="AlphaFoldDB" id="A0A2Z5FT56"/>
<gene>
    <name evidence="1" type="ORF">ACPOL_0662</name>
</gene>
<reference evidence="1 2" key="1">
    <citation type="journal article" date="2018" name="Front. Microbiol.">
        <title>Hydrolytic Capabilities as a Key to Environmental Success: Chitinolytic and Cellulolytic Acidobacteria From Acidic Sub-arctic Soils and Boreal Peatlands.</title>
        <authorList>
            <person name="Belova S.E."/>
            <person name="Ravin N.V."/>
            <person name="Pankratov T.A."/>
            <person name="Rakitin A.L."/>
            <person name="Ivanova A.A."/>
            <person name="Beletsky A.V."/>
            <person name="Mardanov A.V."/>
            <person name="Sinninghe Damste J.S."/>
            <person name="Dedysh S.N."/>
        </authorList>
    </citation>
    <scope>NUCLEOTIDE SEQUENCE [LARGE SCALE GENOMIC DNA]</scope>
    <source>
        <strain evidence="1 2">SBC82</strain>
    </source>
</reference>
<evidence type="ECO:0000313" key="1">
    <source>
        <dbReference type="EMBL" id="AXC10029.1"/>
    </source>
</evidence>
<protein>
    <submittedName>
        <fullName evidence="1">Uncharacterized protein</fullName>
    </submittedName>
</protein>
<evidence type="ECO:0000313" key="2">
    <source>
        <dbReference type="Proteomes" id="UP000253606"/>
    </source>
</evidence>
<dbReference type="EMBL" id="CP030840">
    <property type="protein sequence ID" value="AXC10029.1"/>
    <property type="molecule type" value="Genomic_DNA"/>
</dbReference>
<dbReference type="KEGG" id="abas:ACPOL_0662"/>
<sequence>MSNGRRWMDVEHMTLFNQIYECVPCTVKMMISLPWRIEKTQ</sequence>
<keyword evidence="2" id="KW-1185">Reference proteome</keyword>